<dbReference type="EMBL" id="JAPNNL010000030">
    <property type="protein sequence ID" value="MDA0633921.1"/>
    <property type="molecule type" value="Genomic_DNA"/>
</dbReference>
<name>A0ABT4S9P5_9ACTN</name>
<feature type="domain" description="AB hydrolase-1" evidence="2">
    <location>
        <begin position="23"/>
        <end position="129"/>
    </location>
</feature>
<keyword evidence="4" id="KW-1185">Reference proteome</keyword>
<evidence type="ECO:0000259" key="2">
    <source>
        <dbReference type="Pfam" id="PF00561"/>
    </source>
</evidence>
<dbReference type="InterPro" id="IPR050228">
    <property type="entry name" value="Carboxylesterase_BioH"/>
</dbReference>
<feature type="region of interest" description="Disordered" evidence="1">
    <location>
        <begin position="208"/>
        <end position="239"/>
    </location>
</feature>
<accession>A0ABT4S9P5</accession>
<sequence length="239" mass="25681">MIREADVNGIRLVYREEGDPAAPALVLLHGRTADHNDWNGFTQHFAARYHVLVPDLRGHGASDFPGTYPIPEMAEDVAALLGLHGAGSATVIGHSLGGMVAYHLAMRHPGLVSRLVVEDSPLPEPMRDRPALVEDGSTGFDWRMMHDTERQFTHPDPAWLDGLARITAPTLVISGGKSSPFRADLLAARIPGARLVVIEAGHLVHTTEREAFRRGGGGGGHPPRPPPRDGTSVRVPTGP</sequence>
<evidence type="ECO:0000256" key="1">
    <source>
        <dbReference type="SAM" id="MobiDB-lite"/>
    </source>
</evidence>
<feature type="non-terminal residue" evidence="3">
    <location>
        <position position="239"/>
    </location>
</feature>
<dbReference type="RefSeq" id="WP_270154723.1">
    <property type="nucleotide sequence ID" value="NZ_JAPNNL010000030.1"/>
</dbReference>
<dbReference type="PRINTS" id="PR00111">
    <property type="entry name" value="ABHYDROLASE"/>
</dbReference>
<dbReference type="Gene3D" id="3.40.50.1820">
    <property type="entry name" value="alpha/beta hydrolase"/>
    <property type="match status" value="2"/>
</dbReference>
<dbReference type="Proteomes" id="UP001144036">
    <property type="component" value="Unassembled WGS sequence"/>
</dbReference>
<comment type="caution">
    <text evidence="3">The sequence shown here is derived from an EMBL/GenBank/DDBJ whole genome shotgun (WGS) entry which is preliminary data.</text>
</comment>
<proteinExistence type="predicted"/>
<dbReference type="GO" id="GO:0016787">
    <property type="term" value="F:hydrolase activity"/>
    <property type="evidence" value="ECO:0007669"/>
    <property type="project" value="UniProtKB-KW"/>
</dbReference>
<protein>
    <submittedName>
        <fullName evidence="3">Alpha/beta hydrolase</fullName>
    </submittedName>
</protein>
<dbReference type="PANTHER" id="PTHR43194">
    <property type="entry name" value="HYDROLASE ALPHA/BETA FOLD FAMILY"/>
    <property type="match status" value="1"/>
</dbReference>
<dbReference type="PANTHER" id="PTHR43194:SF2">
    <property type="entry name" value="PEROXISOMAL MEMBRANE PROTEIN LPX1"/>
    <property type="match status" value="1"/>
</dbReference>
<dbReference type="Pfam" id="PF00561">
    <property type="entry name" value="Abhydrolase_1"/>
    <property type="match status" value="1"/>
</dbReference>
<reference evidence="3" key="1">
    <citation type="submission" date="2022-11" db="EMBL/GenBank/DDBJ databases">
        <title>Nonomuraea corallina sp. nov., a new species of the genus Nonomuraea isolated from sea side sediment in Thai sea.</title>
        <authorList>
            <person name="Ngamcharungchit C."/>
            <person name="Matsumoto A."/>
            <person name="Suriyachadkun C."/>
            <person name="Panbangred W."/>
            <person name="Inahashi Y."/>
            <person name="Intra B."/>
        </authorList>
    </citation>
    <scope>NUCLEOTIDE SEQUENCE</scope>
    <source>
        <strain evidence="3">MCN248</strain>
    </source>
</reference>
<dbReference type="InterPro" id="IPR000073">
    <property type="entry name" value="AB_hydrolase_1"/>
</dbReference>
<evidence type="ECO:0000313" key="4">
    <source>
        <dbReference type="Proteomes" id="UP001144036"/>
    </source>
</evidence>
<gene>
    <name evidence="3" type="ORF">OUY22_10860</name>
</gene>
<dbReference type="InterPro" id="IPR029058">
    <property type="entry name" value="AB_hydrolase_fold"/>
</dbReference>
<keyword evidence="3" id="KW-0378">Hydrolase</keyword>
<dbReference type="SUPFAM" id="SSF53474">
    <property type="entry name" value="alpha/beta-Hydrolases"/>
    <property type="match status" value="1"/>
</dbReference>
<evidence type="ECO:0000313" key="3">
    <source>
        <dbReference type="EMBL" id="MDA0633921.1"/>
    </source>
</evidence>
<organism evidence="3 4">
    <name type="scientific">Nonomuraea corallina</name>
    <dbReference type="NCBI Taxonomy" id="2989783"/>
    <lineage>
        <taxon>Bacteria</taxon>
        <taxon>Bacillati</taxon>
        <taxon>Actinomycetota</taxon>
        <taxon>Actinomycetes</taxon>
        <taxon>Streptosporangiales</taxon>
        <taxon>Streptosporangiaceae</taxon>
        <taxon>Nonomuraea</taxon>
    </lineage>
</organism>